<dbReference type="RefSeq" id="WP_311424183.1">
    <property type="nucleotide sequence ID" value="NZ_JAVREH010000027.1"/>
</dbReference>
<dbReference type="Pfam" id="PF12730">
    <property type="entry name" value="ABC2_membrane_4"/>
    <property type="match status" value="1"/>
</dbReference>
<evidence type="ECO:0000313" key="3">
    <source>
        <dbReference type="EMBL" id="MDT0263037.1"/>
    </source>
</evidence>
<organism evidence="3 4">
    <name type="scientific">Jatrophihabitans lederbergiae</name>
    <dbReference type="NCBI Taxonomy" id="3075547"/>
    <lineage>
        <taxon>Bacteria</taxon>
        <taxon>Bacillati</taxon>
        <taxon>Actinomycetota</taxon>
        <taxon>Actinomycetes</taxon>
        <taxon>Jatrophihabitantales</taxon>
        <taxon>Jatrophihabitantaceae</taxon>
        <taxon>Jatrophihabitans</taxon>
    </lineage>
</organism>
<feature type="region of interest" description="Disordered" evidence="1">
    <location>
        <begin position="1"/>
        <end position="31"/>
    </location>
</feature>
<keyword evidence="2" id="KW-0472">Membrane</keyword>
<evidence type="ECO:0000313" key="4">
    <source>
        <dbReference type="Proteomes" id="UP001183176"/>
    </source>
</evidence>
<dbReference type="PANTHER" id="PTHR37305:SF1">
    <property type="entry name" value="MEMBRANE PROTEIN"/>
    <property type="match status" value="1"/>
</dbReference>
<keyword evidence="2" id="KW-1133">Transmembrane helix</keyword>
<protein>
    <submittedName>
        <fullName evidence="3">ABC transporter permease subunit</fullName>
    </submittedName>
</protein>
<sequence>MSAAEPRTASALQPGRRSEFGSERPSTVGARRSASGGRLLLSEIGMLLRRRRNQFILLALIAIPIIIAVAVKLTTNSSSSSSGLIGGITNNGIFVSFTALVVVIPIFLPMAVAVVVGESVAGEAGSGTLRYLLTVPVSRTRLLAVKFAALAVWCLIIAGIVALAGLLIGFALFPAGHVTLLSGTQTSLVGGLGRLTVVVGYAALMMLAIAAIGLFISTLTEVPIAAMAATLAVAIIMQVLVAVPQLHSIRPLLLSNSLLDFADVLRDPLTFGGLRHGVLLALGYIVIFWPLAWARFTTKDISS</sequence>
<keyword evidence="4" id="KW-1185">Reference proteome</keyword>
<evidence type="ECO:0000256" key="2">
    <source>
        <dbReference type="SAM" id="Phobius"/>
    </source>
</evidence>
<feature type="transmembrane region" description="Helical" evidence="2">
    <location>
        <begin position="195"/>
        <end position="217"/>
    </location>
</feature>
<proteinExistence type="predicted"/>
<dbReference type="EMBL" id="JAVREH010000027">
    <property type="protein sequence ID" value="MDT0263037.1"/>
    <property type="molecule type" value="Genomic_DNA"/>
</dbReference>
<gene>
    <name evidence="3" type="ORF">RM423_16730</name>
</gene>
<keyword evidence="2" id="KW-0812">Transmembrane</keyword>
<feature type="transmembrane region" description="Helical" evidence="2">
    <location>
        <begin position="93"/>
        <end position="116"/>
    </location>
</feature>
<name>A0ABU2JDI4_9ACTN</name>
<accession>A0ABU2JDI4</accession>
<dbReference type="Proteomes" id="UP001183176">
    <property type="component" value="Unassembled WGS sequence"/>
</dbReference>
<feature type="transmembrane region" description="Helical" evidence="2">
    <location>
        <begin position="147"/>
        <end position="175"/>
    </location>
</feature>
<comment type="caution">
    <text evidence="3">The sequence shown here is derived from an EMBL/GenBank/DDBJ whole genome shotgun (WGS) entry which is preliminary data.</text>
</comment>
<evidence type="ECO:0000256" key="1">
    <source>
        <dbReference type="SAM" id="MobiDB-lite"/>
    </source>
</evidence>
<feature type="transmembrane region" description="Helical" evidence="2">
    <location>
        <begin position="274"/>
        <end position="294"/>
    </location>
</feature>
<dbReference type="PANTHER" id="PTHR37305">
    <property type="entry name" value="INTEGRAL MEMBRANE PROTEIN-RELATED"/>
    <property type="match status" value="1"/>
</dbReference>
<reference evidence="4" key="1">
    <citation type="submission" date="2023-07" db="EMBL/GenBank/DDBJ databases">
        <title>30 novel species of actinomycetes from the DSMZ collection.</title>
        <authorList>
            <person name="Nouioui I."/>
        </authorList>
    </citation>
    <scope>NUCLEOTIDE SEQUENCE [LARGE SCALE GENOMIC DNA]</scope>
    <source>
        <strain evidence="4">DSM 44399</strain>
    </source>
</reference>
<feature type="transmembrane region" description="Helical" evidence="2">
    <location>
        <begin position="55"/>
        <end position="73"/>
    </location>
</feature>
<feature type="transmembrane region" description="Helical" evidence="2">
    <location>
        <begin position="224"/>
        <end position="243"/>
    </location>
</feature>